<dbReference type="OrthoDB" id="6603692at2759"/>
<feature type="domain" description="HAT C-terminal dimerisation" evidence="1">
    <location>
        <begin position="107"/>
        <end position="175"/>
    </location>
</feature>
<dbReference type="Pfam" id="PF14291">
    <property type="entry name" value="DUF4371"/>
    <property type="match status" value="1"/>
</dbReference>
<dbReference type="AlphaFoldDB" id="A0A8R1WZK0"/>
<dbReference type="GO" id="GO:0046983">
    <property type="term" value="F:protein dimerization activity"/>
    <property type="evidence" value="ECO:0007669"/>
    <property type="project" value="InterPro"/>
</dbReference>
<dbReference type="EnsemblMetazoa" id="XM_008182221.1">
    <property type="protein sequence ID" value="XP_008180443.1"/>
    <property type="gene ID" value="LOC103308579"/>
</dbReference>
<dbReference type="RefSeq" id="XP_008180443.1">
    <property type="nucleotide sequence ID" value="XM_008182221.1"/>
</dbReference>
<dbReference type="KEGG" id="api:103308579"/>
<feature type="domain" description="HAT C-terminal dimerisation" evidence="1">
    <location>
        <begin position="769"/>
        <end position="821"/>
    </location>
</feature>
<evidence type="ECO:0000259" key="1">
    <source>
        <dbReference type="Pfam" id="PF05699"/>
    </source>
</evidence>
<evidence type="ECO:0008006" key="5">
    <source>
        <dbReference type="Google" id="ProtNLM"/>
    </source>
</evidence>
<accession>A0A8R1WZK0</accession>
<name>A0A8R1WZK0_ACYPI</name>
<protein>
    <recommendedName>
        <fullName evidence="5">Zinc finger MYM-type protein 1-like</fullName>
    </recommendedName>
</protein>
<evidence type="ECO:0000259" key="2">
    <source>
        <dbReference type="Pfam" id="PF14291"/>
    </source>
</evidence>
<dbReference type="InterPro" id="IPR008906">
    <property type="entry name" value="HATC_C_dom"/>
</dbReference>
<evidence type="ECO:0000313" key="3">
    <source>
        <dbReference type="EnsemblMetazoa" id="XP_008180443.1"/>
    </source>
</evidence>
<keyword evidence="4" id="KW-1185">Reference proteome</keyword>
<dbReference type="InterPro" id="IPR025398">
    <property type="entry name" value="DUF4371"/>
</dbReference>
<reference evidence="4" key="1">
    <citation type="submission" date="2010-06" db="EMBL/GenBank/DDBJ databases">
        <authorList>
            <person name="Jiang H."/>
            <person name="Abraham K."/>
            <person name="Ali S."/>
            <person name="Alsbrooks S.L."/>
            <person name="Anim B.N."/>
            <person name="Anosike U.S."/>
            <person name="Attaway T."/>
            <person name="Bandaranaike D.P."/>
            <person name="Battles P.K."/>
            <person name="Bell S.N."/>
            <person name="Bell A.V."/>
            <person name="Beltran B."/>
            <person name="Bickham C."/>
            <person name="Bustamante Y."/>
            <person name="Caleb T."/>
            <person name="Canada A."/>
            <person name="Cardenas V."/>
            <person name="Carter K."/>
            <person name="Chacko J."/>
            <person name="Chandrabose M.N."/>
            <person name="Chavez D."/>
            <person name="Chavez A."/>
            <person name="Chen L."/>
            <person name="Chu H.-S."/>
            <person name="Claassen K.J."/>
            <person name="Cockrell R."/>
            <person name="Collins M."/>
            <person name="Cooper J.A."/>
            <person name="Cree A."/>
            <person name="Curry S.M."/>
            <person name="Da Y."/>
            <person name="Dao M.D."/>
            <person name="Das B."/>
            <person name="Davila M.-L."/>
            <person name="Davy-Carroll L."/>
            <person name="Denson S."/>
            <person name="Dinh H."/>
            <person name="Ebong V.E."/>
            <person name="Edwards J.R."/>
            <person name="Egan A."/>
            <person name="El-Daye J."/>
            <person name="Escobedo L."/>
            <person name="Fernandez S."/>
            <person name="Fernando P.R."/>
            <person name="Flagg N."/>
            <person name="Forbes L.D."/>
            <person name="Fowler R.G."/>
            <person name="Fu Q."/>
            <person name="Gabisi R.A."/>
            <person name="Ganer J."/>
            <person name="Garbino Pronczuk A."/>
            <person name="Garcia R.M."/>
            <person name="Garner T."/>
            <person name="Garrett T.E."/>
            <person name="Gonzalez D.A."/>
            <person name="Hamid H."/>
            <person name="Hawkins E.S."/>
            <person name="Hirani K."/>
            <person name="Hogues M.E."/>
            <person name="Hollins B."/>
            <person name="Hsiao C.-H."/>
            <person name="Jabil R."/>
            <person name="James M.L."/>
            <person name="Jhangiani S.N."/>
            <person name="Johnson B."/>
            <person name="Johnson Q."/>
            <person name="Joshi V."/>
            <person name="Kalu J.B."/>
            <person name="Kam C."/>
            <person name="Kashfia A."/>
            <person name="Keebler J."/>
            <person name="Kisamo H."/>
            <person name="Kovar C.L."/>
            <person name="Lago L.A."/>
            <person name="Lai C.-Y."/>
            <person name="Laidlaw J."/>
            <person name="Lara F."/>
            <person name="Le T.-K."/>
            <person name="Lee S.L."/>
            <person name="Legall F.H."/>
            <person name="Lemon S.J."/>
            <person name="Lewis L.R."/>
            <person name="Li B."/>
            <person name="Liu Y."/>
            <person name="Liu Y.-S."/>
            <person name="Lopez J."/>
            <person name="Lozado R.J."/>
            <person name="Lu J."/>
            <person name="Madu R.C."/>
            <person name="Maheshwari M."/>
            <person name="Maheshwari R."/>
            <person name="Malloy K."/>
            <person name="Martinez E."/>
            <person name="Mathew T."/>
            <person name="Mercado I.C."/>
            <person name="Mercado C."/>
            <person name="Meyer B."/>
            <person name="Montgomery K."/>
            <person name="Morgan M.B."/>
            <person name="Munidasa M."/>
            <person name="Nazareth L.V."/>
            <person name="Nelson J."/>
            <person name="Ng B.M."/>
            <person name="Nguyen N.B."/>
            <person name="Nguyen P.Q."/>
            <person name="Nguyen T."/>
            <person name="Obregon M."/>
            <person name="Okwuonu G.O."/>
            <person name="Onwere C.G."/>
            <person name="Orozco G."/>
            <person name="Parra A."/>
            <person name="Patel S."/>
            <person name="Patil S."/>
            <person name="Perez A."/>
            <person name="Perez Y."/>
            <person name="Pham C."/>
            <person name="Primus E.L."/>
            <person name="Pu L.-L."/>
            <person name="Puazo M."/>
            <person name="Qin X."/>
            <person name="Quiroz J.B."/>
            <person name="Reese J."/>
            <person name="Richards S."/>
            <person name="Rives C.M."/>
            <person name="Robberts R."/>
            <person name="Ruiz S.J."/>
            <person name="Ruiz M.J."/>
            <person name="Santibanez J."/>
            <person name="Schneider B.W."/>
            <person name="Sisson I."/>
            <person name="Smith M."/>
            <person name="Sodergren E."/>
            <person name="Song X.-Z."/>
            <person name="Song B.B."/>
            <person name="Summersgill H."/>
            <person name="Thelus R."/>
            <person name="Thornton R.D."/>
            <person name="Trejos Z.Y."/>
            <person name="Usmani K."/>
            <person name="Vattathil S."/>
            <person name="Villasana D."/>
            <person name="Walker D.L."/>
            <person name="Wang S."/>
            <person name="Wang K."/>
            <person name="White C.S."/>
            <person name="Williams A.C."/>
            <person name="Williamson J."/>
            <person name="Wilson K."/>
            <person name="Woghiren I.O."/>
            <person name="Woodworth J.R."/>
            <person name="Worley K.C."/>
            <person name="Wright R.A."/>
            <person name="Wu W."/>
            <person name="Young L."/>
            <person name="Zhang L."/>
            <person name="Zhang J."/>
            <person name="Zhu Y."/>
            <person name="Muzny D.M."/>
            <person name="Weinstock G."/>
            <person name="Gibbs R.A."/>
        </authorList>
    </citation>
    <scope>NUCLEOTIDE SEQUENCE [LARGE SCALE GENOMIC DNA]</scope>
    <source>
        <strain evidence="4">LSR1</strain>
    </source>
</reference>
<dbReference type="GeneID" id="103308579"/>
<dbReference type="Pfam" id="PF05699">
    <property type="entry name" value="Dimer_Tnp_hAT"/>
    <property type="match status" value="2"/>
</dbReference>
<feature type="domain" description="DUF4371" evidence="2">
    <location>
        <begin position="282"/>
        <end position="445"/>
    </location>
</feature>
<dbReference type="Proteomes" id="UP000007819">
    <property type="component" value="Chromosome A1"/>
</dbReference>
<sequence length="822" mass="95439">MANKMSEELFRRFGDIEDNELVTQAALSDPRFKKHAFSNSKKCANAINFLRAKVQSIRLEQDTIEQQPTTTAATNVTSSQSVLWEEFDQTVVNLIGGRSSSVAGIVEVDKYLNEPLISRFENPLAWWVERKKVYPRTYELVKRRLCMIATSVPCERVFSRAGQVVTEKRSRLATKTPYRRWNIVNKNDLLRQGKLTPHLTCLFTDKIRSKVFSRSFNSNVYSKHSWLCGSHYLQKLFCWPCLLFSQTKSVWVTEGYNELKNLSRSIQRYESSKDHVHNHYSFKNLENNAVTIVDTLKEHGKLFKKNYNENVRLNRLFMEHLIDLVLYLSKQELALRGHDESSSSLNKGNYKELFEMFFSRFSLEIQNHYKTIQNKFCGTSKIIQNDLIFCISEYLSNHTKQEVRDSIFYSIQIDDTTDITQKTQCSVILRYVTKKSELVERFFGFHNLVGQCYDGASVMAGNITGLQVRIKAIAPNALFTHCLVHRLNLVLQHGCSLNEKCRIFFVNMTGISAYFHNSTSRTNVADELIGKRVPQFVQTRWSSRSNILHLLVNEWSKFQTIFETIINNPNSSAESICGAIGYSKNLKSFEFAFLALIFSDIFLITDNLFNTLQNKSFDIEYCLRKINITCDLIQKKRNETEFSNFFSKSVTLTKFPTAKRNSSNTGINFKILFYEIIDSILMQLRTRFNDTDRLLFLQLADISKFKEYSNQFPITAFNNLKRTYSDIFHNEKKLKVELEVLYNDDKYQNLQHIYDLVKIFGKSGIKDVMPEAYKLFVLILTIPSTSVSVERSFSCLKIIKTYLRNSTLQQRLSSLSTISIEK</sequence>
<proteinExistence type="predicted"/>
<reference evidence="3" key="2">
    <citation type="submission" date="2022-06" db="UniProtKB">
        <authorList>
            <consortium name="EnsemblMetazoa"/>
        </authorList>
    </citation>
    <scope>IDENTIFICATION</scope>
</reference>
<dbReference type="InterPro" id="IPR012337">
    <property type="entry name" value="RNaseH-like_sf"/>
</dbReference>
<organism evidence="3 4">
    <name type="scientific">Acyrthosiphon pisum</name>
    <name type="common">Pea aphid</name>
    <dbReference type="NCBI Taxonomy" id="7029"/>
    <lineage>
        <taxon>Eukaryota</taxon>
        <taxon>Metazoa</taxon>
        <taxon>Ecdysozoa</taxon>
        <taxon>Arthropoda</taxon>
        <taxon>Hexapoda</taxon>
        <taxon>Insecta</taxon>
        <taxon>Pterygota</taxon>
        <taxon>Neoptera</taxon>
        <taxon>Paraneoptera</taxon>
        <taxon>Hemiptera</taxon>
        <taxon>Sternorrhyncha</taxon>
        <taxon>Aphidomorpha</taxon>
        <taxon>Aphidoidea</taxon>
        <taxon>Aphididae</taxon>
        <taxon>Macrosiphini</taxon>
        <taxon>Acyrthosiphon</taxon>
    </lineage>
</organism>
<dbReference type="PANTHER" id="PTHR45749">
    <property type="match status" value="1"/>
</dbReference>
<evidence type="ECO:0000313" key="4">
    <source>
        <dbReference type="Proteomes" id="UP000007819"/>
    </source>
</evidence>
<dbReference type="PANTHER" id="PTHR45749:SF28">
    <property type="entry name" value="ZINC FINGER MYM-TYPE PROTEIN 1-LIKE-RELATED"/>
    <property type="match status" value="1"/>
</dbReference>
<dbReference type="SUPFAM" id="SSF53098">
    <property type="entry name" value="Ribonuclease H-like"/>
    <property type="match status" value="2"/>
</dbReference>